<dbReference type="InterPro" id="IPR003959">
    <property type="entry name" value="ATPase_AAA_core"/>
</dbReference>
<organism evidence="5">
    <name type="scientific">Sarcoptes scabiei</name>
    <name type="common">Itch mite</name>
    <name type="synonym">Acarus scabiei</name>
    <dbReference type="NCBI Taxonomy" id="52283"/>
    <lineage>
        <taxon>Eukaryota</taxon>
        <taxon>Metazoa</taxon>
        <taxon>Ecdysozoa</taxon>
        <taxon>Arthropoda</taxon>
        <taxon>Chelicerata</taxon>
        <taxon>Arachnida</taxon>
        <taxon>Acari</taxon>
        <taxon>Acariformes</taxon>
        <taxon>Sarcoptiformes</taxon>
        <taxon>Astigmata</taxon>
        <taxon>Psoroptidia</taxon>
        <taxon>Sarcoptoidea</taxon>
        <taxon>Sarcoptidae</taxon>
        <taxon>Sarcoptinae</taxon>
        <taxon>Sarcoptes</taxon>
    </lineage>
</organism>
<reference evidence="5" key="2">
    <citation type="submission" date="2020-01" db="EMBL/GenBank/DDBJ databases">
        <authorList>
            <person name="Korhonen P.K.K."/>
            <person name="Guangxu M.G."/>
            <person name="Wang T.W."/>
            <person name="Stroehlein A.J.S."/>
            <person name="Young N.D."/>
            <person name="Ang C.-S.A."/>
            <person name="Fernando D.W.F."/>
            <person name="Lu H.L."/>
            <person name="Taylor S.T."/>
            <person name="Ehtesham M.E.M."/>
            <person name="Najaraj S.H.N."/>
            <person name="Harsha G.H.G."/>
            <person name="Madugundu A.M."/>
            <person name="Renuse S.R."/>
            <person name="Holt D.H."/>
            <person name="Pandey A.P."/>
            <person name="Papenfuss A.P."/>
            <person name="Gasser R.B.G."/>
            <person name="Fischer K.F."/>
        </authorList>
    </citation>
    <scope>NUCLEOTIDE SEQUENCE</scope>
    <source>
        <strain evidence="5">SSS_KF_BRIS2020</strain>
    </source>
</reference>
<gene>
    <name evidence="5" type="ORF">SSS_7992</name>
</gene>
<evidence type="ECO:0000256" key="1">
    <source>
        <dbReference type="ARBA" id="ARBA00006914"/>
    </source>
</evidence>
<keyword evidence="7" id="KW-1185">Reference proteome</keyword>
<reference evidence="7" key="1">
    <citation type="journal article" date="2020" name="PLoS Negl. Trop. Dis.">
        <title>High-quality nuclear genome for Sarcoptes scabiei-A critical resource for a neglected parasite.</title>
        <authorList>
            <person name="Korhonen P.K."/>
            <person name="Gasser R.B."/>
            <person name="Ma G."/>
            <person name="Wang T."/>
            <person name="Stroehlein A.J."/>
            <person name="Young N.D."/>
            <person name="Ang C.S."/>
            <person name="Fernando D.D."/>
            <person name="Lu H.C."/>
            <person name="Taylor S."/>
            <person name="Reynolds S.L."/>
            <person name="Mofiz E."/>
            <person name="Najaraj S.H."/>
            <person name="Gowda H."/>
            <person name="Madugundu A."/>
            <person name="Renuse S."/>
            <person name="Holt D."/>
            <person name="Pandey A."/>
            <person name="Papenfuss A.T."/>
            <person name="Fischer K."/>
        </authorList>
    </citation>
    <scope>NUCLEOTIDE SEQUENCE [LARGE SCALE GENOMIC DNA]</scope>
</reference>
<dbReference type="InterPro" id="IPR003593">
    <property type="entry name" value="AAA+_ATPase"/>
</dbReference>
<evidence type="ECO:0000313" key="7">
    <source>
        <dbReference type="Proteomes" id="UP000070412"/>
    </source>
</evidence>
<dbReference type="Gene3D" id="3.40.50.300">
    <property type="entry name" value="P-loop containing nucleotide triphosphate hydrolases"/>
    <property type="match status" value="2"/>
</dbReference>
<protein>
    <submittedName>
        <fullName evidence="5">Peroxisome biogenesis factor 1</fullName>
    </submittedName>
</protein>
<dbReference type="EnsemblMetazoa" id="SSS_7992s_mrna">
    <property type="protein sequence ID" value="KAF7490478.1"/>
    <property type="gene ID" value="SSS_7992"/>
</dbReference>
<dbReference type="OrthoDB" id="8173462at2759"/>
<dbReference type="SUPFAM" id="SSF52540">
    <property type="entry name" value="P-loop containing nucleoside triphosphate hydrolases"/>
    <property type="match status" value="2"/>
</dbReference>
<evidence type="ECO:0000313" key="5">
    <source>
        <dbReference type="EMBL" id="KAF7490478.1"/>
    </source>
</evidence>
<dbReference type="Pfam" id="PF00004">
    <property type="entry name" value="AAA"/>
    <property type="match status" value="2"/>
</dbReference>
<dbReference type="InterPro" id="IPR050168">
    <property type="entry name" value="AAA_ATPase_domain"/>
</dbReference>
<sequence length="850" mass="97814">MQSCFYSKFKLCRPLFLRIIIRNKLSKESENHFIARISAKYFQSNQVLHLGCHGIIMEKIDGTTNDSKLKWIDADRIGLERIQNPIEKFCMIFTVNSFQINQQNCSESFILIEPDDSCPDDSIVMDRNFISQRSLSFLSYINLKPIVLNNDKIKIKDSLAYTQVPIVEKIILVVLTKSIINENDELEISNELKKMMKKNSIIKFYHLFLYNGLIVELCGKKFMTIQYPQGDKEIDESMFNKMVHEWFLIDQKTLVKVQQVELVQSILDGMKAIKSVEQSIKNSPVYSYDHVSRKTFAGYNDQLKRCLQSIERGSGKTLLIEKILHELSHRNLIWSTITDCNEIKGKRVESLLKMFSKLFVQAVRFQPSILVFDNLDQICYSTGEENDIVSLNHRNKRCQRLSIVNDSTDFSKITIIATAESVDNLHPILRDSFVFDETIEIAELNNERKTEIIERILEKKINFLLSKQIQVDLKIDPKLISKGTKNFSIKNLINLIDLIIQSAMIHWFNNDEDVAFSSQKNDCLSISNDHFEIALQKFNTFDVPKSDQKLQSGRFLTDLGGMFEIKSKLFDLISMQMKYPNLHKQLPTRLPNSFLLYGMPGTGKTVLVEALVNEFDLNFINVKGPELLSKYIGNSEQSVRRVFQQAEQMAPCVLFFDEFDSLAPRRGHDSTGVTDRVVNQMLTLMDGLEERAANIFIIAATSRPDLIDLALLRPGRFDQTIHCPMPDSSARMDILLVLCRRLSIDIDSIPFDQLVSSTENFSNADLQALLYNALIDVSKQTSLRLKTIYQSEIEKSTSTTKVIPSTILSNENIDEDISNEFEKQQYQHRQQIISPPQLSVFSSKIEWKHI</sequence>
<feature type="domain" description="AAA+ ATPase" evidence="4">
    <location>
        <begin position="306"/>
        <end position="445"/>
    </location>
</feature>
<accession>A0A834RAN4</accession>
<name>A0A834RAN4_SARSC</name>
<dbReference type="PANTHER" id="PTHR23077">
    <property type="entry name" value="AAA-FAMILY ATPASE"/>
    <property type="match status" value="1"/>
</dbReference>
<comment type="similarity">
    <text evidence="1">Belongs to the AAA ATPase family.</text>
</comment>
<proteinExistence type="inferred from homology"/>
<keyword evidence="3" id="KW-0067">ATP-binding</keyword>
<dbReference type="GO" id="GO:0016558">
    <property type="term" value="P:protein import into peroxisome matrix"/>
    <property type="evidence" value="ECO:0007669"/>
    <property type="project" value="TreeGrafter"/>
</dbReference>
<dbReference type="InterPro" id="IPR027417">
    <property type="entry name" value="P-loop_NTPase"/>
</dbReference>
<evidence type="ECO:0000313" key="6">
    <source>
        <dbReference type="EnsemblMetazoa" id="KAF7490478.1"/>
    </source>
</evidence>
<dbReference type="GO" id="GO:0005829">
    <property type="term" value="C:cytosol"/>
    <property type="evidence" value="ECO:0007669"/>
    <property type="project" value="TreeGrafter"/>
</dbReference>
<dbReference type="SMART" id="SM00382">
    <property type="entry name" value="AAA"/>
    <property type="match status" value="2"/>
</dbReference>
<evidence type="ECO:0000256" key="3">
    <source>
        <dbReference type="ARBA" id="ARBA00022840"/>
    </source>
</evidence>
<dbReference type="EMBL" id="WVUK01000062">
    <property type="protein sequence ID" value="KAF7490478.1"/>
    <property type="molecule type" value="Genomic_DNA"/>
</dbReference>
<dbReference type="GO" id="GO:0016887">
    <property type="term" value="F:ATP hydrolysis activity"/>
    <property type="evidence" value="ECO:0007669"/>
    <property type="project" value="InterPro"/>
</dbReference>
<dbReference type="Gene3D" id="1.10.8.60">
    <property type="match status" value="2"/>
</dbReference>
<dbReference type="AlphaFoldDB" id="A0A834RAN4"/>
<evidence type="ECO:0000256" key="2">
    <source>
        <dbReference type="ARBA" id="ARBA00022741"/>
    </source>
</evidence>
<dbReference type="PROSITE" id="PS00674">
    <property type="entry name" value="AAA"/>
    <property type="match status" value="1"/>
</dbReference>
<evidence type="ECO:0000259" key="4">
    <source>
        <dbReference type="SMART" id="SM00382"/>
    </source>
</evidence>
<dbReference type="GO" id="GO:0005524">
    <property type="term" value="F:ATP binding"/>
    <property type="evidence" value="ECO:0007669"/>
    <property type="project" value="UniProtKB-KW"/>
</dbReference>
<feature type="domain" description="AAA+ ATPase" evidence="4">
    <location>
        <begin position="590"/>
        <end position="727"/>
    </location>
</feature>
<dbReference type="Proteomes" id="UP000070412">
    <property type="component" value="Unassembled WGS sequence"/>
</dbReference>
<dbReference type="PANTHER" id="PTHR23077:SF12">
    <property type="entry name" value="PEROXISOMAL ATPASE PEX1"/>
    <property type="match status" value="1"/>
</dbReference>
<dbReference type="InterPro" id="IPR003960">
    <property type="entry name" value="ATPase_AAA_CS"/>
</dbReference>
<dbReference type="FunFam" id="3.40.50.300:FF:000149">
    <property type="entry name" value="Nuclear valosin-containing protein-like"/>
    <property type="match status" value="1"/>
</dbReference>
<dbReference type="GO" id="GO:0005778">
    <property type="term" value="C:peroxisomal membrane"/>
    <property type="evidence" value="ECO:0007669"/>
    <property type="project" value="TreeGrafter"/>
</dbReference>
<keyword evidence="2" id="KW-0547">Nucleotide-binding</keyword>
<reference evidence="6" key="3">
    <citation type="submission" date="2022-06" db="UniProtKB">
        <authorList>
            <consortium name="EnsemblMetazoa"/>
        </authorList>
    </citation>
    <scope>IDENTIFICATION</scope>
</reference>